<dbReference type="InterPro" id="IPR004101">
    <property type="entry name" value="Mur_ligase_C"/>
</dbReference>
<dbReference type="SUPFAM" id="SSF63418">
    <property type="entry name" value="MurE/MurF N-terminal domain"/>
    <property type="match status" value="1"/>
</dbReference>
<dbReference type="Pfam" id="PF01225">
    <property type="entry name" value="Mur_ligase"/>
    <property type="match status" value="1"/>
</dbReference>
<dbReference type="GO" id="GO:0008765">
    <property type="term" value="F:UDP-N-acetylmuramoylalanyl-D-glutamate-2,6-diaminopimelate ligase activity"/>
    <property type="evidence" value="ECO:0007669"/>
    <property type="project" value="UniProtKB-UniRule"/>
</dbReference>
<dbReference type="HAMAP" id="MF_00208">
    <property type="entry name" value="MurE"/>
    <property type="match status" value="1"/>
</dbReference>
<dbReference type="InterPro" id="IPR036565">
    <property type="entry name" value="Mur-like_cat_sf"/>
</dbReference>
<dbReference type="GO" id="GO:0051301">
    <property type="term" value="P:cell division"/>
    <property type="evidence" value="ECO:0007669"/>
    <property type="project" value="UniProtKB-KW"/>
</dbReference>
<dbReference type="AlphaFoldDB" id="A0AA37Q870"/>
<evidence type="ECO:0000259" key="9">
    <source>
        <dbReference type="Pfam" id="PF01225"/>
    </source>
</evidence>
<evidence type="ECO:0000259" key="11">
    <source>
        <dbReference type="Pfam" id="PF08245"/>
    </source>
</evidence>
<dbReference type="NCBIfam" id="NF001126">
    <property type="entry name" value="PRK00139.1-4"/>
    <property type="match status" value="1"/>
</dbReference>
<protein>
    <recommendedName>
        <fullName evidence="7">UDP-N-acetylmuramoyl-L-alanyl-D-glutamate--2,6-diaminopimelate ligase</fullName>
        <ecNumber evidence="7">6.3.2.13</ecNumber>
    </recommendedName>
    <alternativeName>
        <fullName evidence="7">Meso-A2pm-adding enzyme</fullName>
    </alternativeName>
    <alternativeName>
        <fullName evidence="7">Meso-diaminopimelate-adding enzyme</fullName>
    </alternativeName>
    <alternativeName>
        <fullName evidence="7">UDP-MurNAc-L-Ala-D-Glu:meso-diaminopimelate ligase</fullName>
    </alternativeName>
    <alternativeName>
        <fullName evidence="7">UDP-MurNAc-tripeptide synthetase</fullName>
    </alternativeName>
    <alternativeName>
        <fullName evidence="7">UDP-N-acetylmuramyl-tripeptide synthetase</fullName>
    </alternativeName>
</protein>
<reference evidence="12" key="1">
    <citation type="submission" date="2022-08" db="EMBL/GenBank/DDBJ databases">
        <title>Draft genome sequencing of Roseisolibacter agri AW1220.</title>
        <authorList>
            <person name="Tobiishi Y."/>
            <person name="Tonouchi A."/>
        </authorList>
    </citation>
    <scope>NUCLEOTIDE SEQUENCE</scope>
    <source>
        <strain evidence="12">AW1220</strain>
    </source>
</reference>
<comment type="similarity">
    <text evidence="1 7">Belongs to the MurCDEF family. MurE subfamily.</text>
</comment>
<dbReference type="GO" id="GO:0005737">
    <property type="term" value="C:cytoplasm"/>
    <property type="evidence" value="ECO:0007669"/>
    <property type="project" value="UniProtKB-SubCell"/>
</dbReference>
<name>A0AA37Q870_9BACT</name>
<dbReference type="NCBIfam" id="NF001124">
    <property type="entry name" value="PRK00139.1-2"/>
    <property type="match status" value="1"/>
</dbReference>
<evidence type="ECO:0000313" key="13">
    <source>
        <dbReference type="Proteomes" id="UP001161325"/>
    </source>
</evidence>
<feature type="binding site" evidence="7">
    <location>
        <position position="198"/>
    </location>
    <ligand>
        <name>UDP-N-acetyl-alpha-D-muramoyl-L-alanyl-D-glutamate</name>
        <dbReference type="ChEBI" id="CHEBI:83900"/>
    </ligand>
</feature>
<dbReference type="SUPFAM" id="SSF53623">
    <property type="entry name" value="MurD-like peptide ligases, catalytic domain"/>
    <property type="match status" value="1"/>
</dbReference>
<comment type="subcellular location">
    <subcellularLocation>
        <location evidence="7 8">Cytoplasm</location>
    </subcellularLocation>
</comment>
<feature type="binding site" evidence="7">
    <location>
        <position position="469"/>
    </location>
    <ligand>
        <name>meso-2,6-diaminopimelate</name>
        <dbReference type="ChEBI" id="CHEBI:57791"/>
    </ligand>
</feature>
<gene>
    <name evidence="7 12" type="primary">murE</name>
    <name evidence="12" type="ORF">rosag_29950</name>
</gene>
<evidence type="ECO:0000256" key="8">
    <source>
        <dbReference type="RuleBase" id="RU004135"/>
    </source>
</evidence>
<keyword evidence="5 7" id="KW-0131">Cell cycle</keyword>
<dbReference type="InterPro" id="IPR013221">
    <property type="entry name" value="Mur_ligase_cen"/>
</dbReference>
<evidence type="ECO:0000256" key="2">
    <source>
        <dbReference type="ARBA" id="ARBA00022618"/>
    </source>
</evidence>
<dbReference type="EC" id="6.3.2.13" evidence="7"/>
<evidence type="ECO:0000256" key="7">
    <source>
        <dbReference type="HAMAP-Rule" id="MF_00208"/>
    </source>
</evidence>
<keyword evidence="7" id="KW-0547">Nucleotide-binding</keyword>
<dbReference type="RefSeq" id="WP_284350932.1">
    <property type="nucleotide sequence ID" value="NZ_BRXS01000004.1"/>
</dbReference>
<evidence type="ECO:0000256" key="6">
    <source>
        <dbReference type="ARBA" id="ARBA00023316"/>
    </source>
</evidence>
<feature type="binding site" evidence="7">
    <location>
        <position position="204"/>
    </location>
    <ligand>
        <name>UDP-N-acetyl-alpha-D-muramoyl-L-alanyl-D-glutamate</name>
        <dbReference type="ChEBI" id="CHEBI:83900"/>
    </ligand>
</feature>
<evidence type="ECO:0000256" key="3">
    <source>
        <dbReference type="ARBA" id="ARBA00022960"/>
    </source>
</evidence>
<comment type="PTM">
    <text evidence="7">Carboxylation is probably crucial for Mg(2+) binding and, consequently, for the gamma-phosphate positioning of ATP.</text>
</comment>
<dbReference type="Pfam" id="PF02875">
    <property type="entry name" value="Mur_ligase_C"/>
    <property type="match status" value="1"/>
</dbReference>
<feature type="modified residue" description="N6-carboxylysine" evidence="7">
    <location>
        <position position="238"/>
    </location>
</feature>
<comment type="pathway">
    <text evidence="7 8">Cell wall biogenesis; peptidoglycan biosynthesis.</text>
</comment>
<dbReference type="GO" id="GO:0071555">
    <property type="term" value="P:cell wall organization"/>
    <property type="evidence" value="ECO:0007669"/>
    <property type="project" value="UniProtKB-KW"/>
</dbReference>
<feature type="binding site" evidence="7">
    <location>
        <position position="395"/>
    </location>
    <ligand>
        <name>meso-2,6-diaminopimelate</name>
        <dbReference type="ChEBI" id="CHEBI:57791"/>
    </ligand>
</feature>
<keyword evidence="2 7" id="KW-0132">Cell division</keyword>
<dbReference type="InterPro" id="IPR036615">
    <property type="entry name" value="Mur_ligase_C_dom_sf"/>
</dbReference>
<keyword evidence="6 7" id="KW-0961">Cell wall biogenesis/degradation</keyword>
<feature type="binding site" evidence="7">
    <location>
        <position position="206"/>
    </location>
    <ligand>
        <name>UDP-N-acetyl-alpha-D-muramoyl-L-alanyl-D-glutamate</name>
        <dbReference type="ChEBI" id="CHEBI:83900"/>
    </ligand>
</feature>
<dbReference type="GO" id="GO:0000287">
    <property type="term" value="F:magnesium ion binding"/>
    <property type="evidence" value="ECO:0007669"/>
    <property type="project" value="UniProtKB-UniRule"/>
</dbReference>
<keyword evidence="7" id="KW-0963">Cytoplasm</keyword>
<keyword evidence="3 7" id="KW-0133">Cell shape</keyword>
<organism evidence="12 13">
    <name type="scientific">Roseisolibacter agri</name>
    <dbReference type="NCBI Taxonomy" id="2014610"/>
    <lineage>
        <taxon>Bacteria</taxon>
        <taxon>Pseudomonadati</taxon>
        <taxon>Gemmatimonadota</taxon>
        <taxon>Gemmatimonadia</taxon>
        <taxon>Gemmatimonadales</taxon>
        <taxon>Gemmatimonadaceae</taxon>
        <taxon>Roseisolibacter</taxon>
    </lineage>
</organism>
<keyword evidence="7" id="KW-0460">Magnesium</keyword>
<dbReference type="Gene3D" id="3.90.190.20">
    <property type="entry name" value="Mur ligase, C-terminal domain"/>
    <property type="match status" value="1"/>
</dbReference>
<keyword evidence="4 7" id="KW-0573">Peptidoglycan synthesis</keyword>
<dbReference type="Gene3D" id="3.40.1190.10">
    <property type="entry name" value="Mur-like, catalytic domain"/>
    <property type="match status" value="1"/>
</dbReference>
<feature type="domain" description="Mur ligase C-terminal" evidence="10">
    <location>
        <begin position="348"/>
        <end position="471"/>
    </location>
</feature>
<comment type="cofactor">
    <cofactor evidence="7">
        <name>Mg(2+)</name>
        <dbReference type="ChEBI" id="CHEBI:18420"/>
    </cofactor>
</comment>
<comment type="caution">
    <text evidence="12">The sequence shown here is derived from an EMBL/GenBank/DDBJ whole genome shotgun (WGS) entry which is preliminary data.</text>
</comment>
<feature type="binding site" evidence="7">
    <location>
        <begin position="171"/>
        <end position="172"/>
    </location>
    <ligand>
        <name>UDP-N-acetyl-alpha-D-muramoyl-L-alanyl-D-glutamate</name>
        <dbReference type="ChEBI" id="CHEBI:83900"/>
    </ligand>
</feature>
<dbReference type="PANTHER" id="PTHR23135">
    <property type="entry name" value="MUR LIGASE FAMILY MEMBER"/>
    <property type="match status" value="1"/>
</dbReference>
<keyword evidence="7 12" id="KW-0436">Ligase</keyword>
<feature type="binding site" evidence="7">
    <location>
        <position position="47"/>
    </location>
    <ligand>
        <name>UDP-N-acetyl-alpha-D-muramoyl-L-alanyl-D-glutamate</name>
        <dbReference type="ChEBI" id="CHEBI:83900"/>
    </ligand>
</feature>
<dbReference type="Pfam" id="PF08245">
    <property type="entry name" value="Mur_ligase_M"/>
    <property type="match status" value="1"/>
</dbReference>
<dbReference type="InterPro" id="IPR000713">
    <property type="entry name" value="Mur_ligase_N"/>
</dbReference>
<dbReference type="PANTHER" id="PTHR23135:SF4">
    <property type="entry name" value="UDP-N-ACETYLMURAMOYL-L-ALANYL-D-GLUTAMATE--2,6-DIAMINOPIMELATE LIGASE MURE HOMOLOG, CHLOROPLASTIC"/>
    <property type="match status" value="1"/>
</dbReference>
<feature type="domain" description="Mur ligase central" evidence="11">
    <location>
        <begin position="123"/>
        <end position="326"/>
    </location>
</feature>
<comment type="caution">
    <text evidence="7">Lacks conserved residue(s) required for the propagation of feature annotation.</text>
</comment>
<dbReference type="NCBIfam" id="TIGR01085">
    <property type="entry name" value="murE"/>
    <property type="match status" value="1"/>
</dbReference>
<dbReference type="InterPro" id="IPR005761">
    <property type="entry name" value="UDP-N-AcMur-Glu-dNH2Pim_ligase"/>
</dbReference>
<evidence type="ECO:0000256" key="1">
    <source>
        <dbReference type="ARBA" id="ARBA00005898"/>
    </source>
</evidence>
<comment type="function">
    <text evidence="7">Catalyzes the addition of meso-diaminopimelic acid to the nucleotide precursor UDP-N-acetylmuramoyl-L-alanyl-D-glutamate (UMAG) in the biosynthesis of bacterial cell-wall peptidoglycan.</text>
</comment>
<dbReference type="InterPro" id="IPR035911">
    <property type="entry name" value="MurE/MurF_N"/>
</dbReference>
<dbReference type="Proteomes" id="UP001161325">
    <property type="component" value="Unassembled WGS sequence"/>
</dbReference>
<dbReference type="Gene3D" id="3.40.1390.10">
    <property type="entry name" value="MurE/MurF, N-terminal domain"/>
    <property type="match status" value="1"/>
</dbReference>
<evidence type="ECO:0000259" key="10">
    <source>
        <dbReference type="Pfam" id="PF02875"/>
    </source>
</evidence>
<dbReference type="EMBL" id="BRXS01000004">
    <property type="protein sequence ID" value="GLC26482.1"/>
    <property type="molecule type" value="Genomic_DNA"/>
</dbReference>
<feature type="binding site" evidence="7">
    <location>
        <position position="473"/>
    </location>
    <ligand>
        <name>meso-2,6-diaminopimelate</name>
        <dbReference type="ChEBI" id="CHEBI:57791"/>
    </ligand>
</feature>
<dbReference type="GO" id="GO:0005524">
    <property type="term" value="F:ATP binding"/>
    <property type="evidence" value="ECO:0007669"/>
    <property type="project" value="UniProtKB-UniRule"/>
</dbReference>
<keyword evidence="13" id="KW-1185">Reference proteome</keyword>
<feature type="short sequence motif" description="Meso-diaminopimelate recognition motif" evidence="7">
    <location>
        <begin position="419"/>
        <end position="422"/>
    </location>
</feature>
<comment type="catalytic activity">
    <reaction evidence="7">
        <text>UDP-N-acetyl-alpha-D-muramoyl-L-alanyl-D-glutamate + meso-2,6-diaminopimelate + ATP = UDP-N-acetyl-alpha-D-muramoyl-L-alanyl-gamma-D-glutamyl-meso-2,6-diaminopimelate + ADP + phosphate + H(+)</text>
        <dbReference type="Rhea" id="RHEA:23676"/>
        <dbReference type="ChEBI" id="CHEBI:15378"/>
        <dbReference type="ChEBI" id="CHEBI:30616"/>
        <dbReference type="ChEBI" id="CHEBI:43474"/>
        <dbReference type="ChEBI" id="CHEBI:57791"/>
        <dbReference type="ChEBI" id="CHEBI:83900"/>
        <dbReference type="ChEBI" id="CHEBI:83905"/>
        <dbReference type="ChEBI" id="CHEBI:456216"/>
        <dbReference type="EC" id="6.3.2.13"/>
    </reaction>
</comment>
<dbReference type="GO" id="GO:0009252">
    <property type="term" value="P:peptidoglycan biosynthetic process"/>
    <property type="evidence" value="ECO:0007669"/>
    <property type="project" value="UniProtKB-UniRule"/>
</dbReference>
<feature type="binding site" evidence="7">
    <location>
        <begin position="125"/>
        <end position="131"/>
    </location>
    <ligand>
        <name>ATP</name>
        <dbReference type="ChEBI" id="CHEBI:30616"/>
    </ligand>
</feature>
<sequence>MTPSDPAPGAGPRIALHDVAQALEQAGLLAERLGTLPESATAITDDSRAVTPGALFIAVRGSQRDGHDFLAQAQERGAIAAIVEDATRSTLPALVVREGRRAAALAAAAAYGDPARQLTLVGVTGTNGKTTTVDMLRHLLDAPDRPSASIGTLGVRVGSAGTPLPGGSGLTTPGPVELQRLFRQLVDAGVRQVAMEVSSHSLDQRRVEGVAFDAAVFTNLTRDHLDYHETMDAYLAAKARLVAHLTPTGAAVVNADDPAWATLPSAARTVTFSVAGADADVAVTNLAFDARGSRGTLRVGADEATLALPLIGDFNVANAAAAAAAAHALGMPIDMIATRLAEQPQVPGRLEVVHESPTVLRDYAHTPDALERAIAAVRPFTRGRVIVVFGAGGDRDRGKRPEMGRIAARDADVAVLTSDNPRTEDPERILDDIEAGMGQGGHHRVVDRREAIARALELAGPDDVVLLAGKGHETYQVRGTETFPFDERAIVAELTGRAGGATA</sequence>
<evidence type="ECO:0000313" key="12">
    <source>
        <dbReference type="EMBL" id="GLC26482.1"/>
    </source>
</evidence>
<dbReference type="SUPFAM" id="SSF53244">
    <property type="entry name" value="MurD-like peptide ligases, peptide-binding domain"/>
    <property type="match status" value="1"/>
</dbReference>
<evidence type="ECO:0000256" key="5">
    <source>
        <dbReference type="ARBA" id="ARBA00023306"/>
    </source>
</evidence>
<proteinExistence type="inferred from homology"/>
<feature type="domain" description="Mur ligase N-terminal catalytic" evidence="9">
    <location>
        <begin position="42"/>
        <end position="87"/>
    </location>
</feature>
<keyword evidence="7" id="KW-0067">ATP-binding</keyword>
<feature type="binding site" evidence="7">
    <location>
        <begin position="419"/>
        <end position="422"/>
    </location>
    <ligand>
        <name>meso-2,6-diaminopimelate</name>
        <dbReference type="ChEBI" id="CHEBI:57791"/>
    </ligand>
</feature>
<accession>A0AA37Q870</accession>
<dbReference type="GO" id="GO:0008360">
    <property type="term" value="P:regulation of cell shape"/>
    <property type="evidence" value="ECO:0007669"/>
    <property type="project" value="UniProtKB-KW"/>
</dbReference>
<evidence type="ECO:0000256" key="4">
    <source>
        <dbReference type="ARBA" id="ARBA00022984"/>
    </source>
</evidence>